<name>A0A9D1IS49_9CLOT</name>
<evidence type="ECO:0000313" key="6">
    <source>
        <dbReference type="Proteomes" id="UP000824073"/>
    </source>
</evidence>
<dbReference type="AlphaFoldDB" id="A0A9D1IS49"/>
<dbReference type="GO" id="GO:0046872">
    <property type="term" value="F:metal ion binding"/>
    <property type="evidence" value="ECO:0007669"/>
    <property type="project" value="UniProtKB-KW"/>
</dbReference>
<keyword evidence="1" id="KW-0479">Metal-binding</keyword>
<dbReference type="PANTHER" id="PTHR43312">
    <property type="entry name" value="D-THREO-ALDOSE 1-DEHYDROGENASE"/>
    <property type="match status" value="1"/>
</dbReference>
<dbReference type="InterPro" id="IPR053135">
    <property type="entry name" value="AKR2_Oxidoreductase"/>
</dbReference>
<evidence type="ECO:0000256" key="1">
    <source>
        <dbReference type="ARBA" id="ARBA00022723"/>
    </source>
</evidence>
<dbReference type="InterPro" id="IPR017900">
    <property type="entry name" value="4Fe4S_Fe_S_CS"/>
</dbReference>
<dbReference type="InterPro" id="IPR036812">
    <property type="entry name" value="NAD(P)_OxRdtase_dom_sf"/>
</dbReference>
<organism evidence="5 6">
    <name type="scientific">Candidatus Ventrousia excrementavium</name>
    <dbReference type="NCBI Taxonomy" id="2840961"/>
    <lineage>
        <taxon>Bacteria</taxon>
        <taxon>Bacillati</taxon>
        <taxon>Bacillota</taxon>
        <taxon>Clostridia</taxon>
        <taxon>Eubacteriales</taxon>
        <taxon>Clostridiaceae</taxon>
        <taxon>Clostridiaceae incertae sedis</taxon>
        <taxon>Candidatus Ventrousia</taxon>
    </lineage>
</organism>
<keyword evidence="2" id="KW-0408">Iron</keyword>
<dbReference type="InterPro" id="IPR023210">
    <property type="entry name" value="NADP_OxRdtase_dom"/>
</dbReference>
<dbReference type="CDD" id="cd19100">
    <property type="entry name" value="AKR_unchar"/>
    <property type="match status" value="1"/>
</dbReference>
<dbReference type="EMBL" id="DVMR01000011">
    <property type="protein sequence ID" value="HIU42860.1"/>
    <property type="molecule type" value="Genomic_DNA"/>
</dbReference>
<evidence type="ECO:0000259" key="4">
    <source>
        <dbReference type="PROSITE" id="PS51379"/>
    </source>
</evidence>
<keyword evidence="3" id="KW-0411">Iron-sulfur</keyword>
<dbReference type="PANTHER" id="PTHR43312:SF1">
    <property type="entry name" value="NADP-DEPENDENT OXIDOREDUCTASE DOMAIN-CONTAINING PROTEIN"/>
    <property type="match status" value="1"/>
</dbReference>
<dbReference type="InterPro" id="IPR017896">
    <property type="entry name" value="4Fe4S_Fe-S-bd"/>
</dbReference>
<dbReference type="Pfam" id="PF13534">
    <property type="entry name" value="Fer4_17"/>
    <property type="match status" value="1"/>
</dbReference>
<dbReference type="SUPFAM" id="SSF46548">
    <property type="entry name" value="alpha-helical ferredoxin"/>
    <property type="match status" value="1"/>
</dbReference>
<feature type="domain" description="4Fe-4S ferredoxin-type" evidence="4">
    <location>
        <begin position="296"/>
        <end position="320"/>
    </location>
</feature>
<evidence type="ECO:0000313" key="5">
    <source>
        <dbReference type="EMBL" id="HIU42860.1"/>
    </source>
</evidence>
<accession>A0A9D1IS49</accession>
<dbReference type="PROSITE" id="PS00198">
    <property type="entry name" value="4FE4S_FER_1"/>
    <property type="match status" value="1"/>
</dbReference>
<dbReference type="Proteomes" id="UP000824073">
    <property type="component" value="Unassembled WGS sequence"/>
</dbReference>
<proteinExistence type="predicted"/>
<dbReference type="Gene3D" id="3.20.20.100">
    <property type="entry name" value="NADP-dependent oxidoreductase domain"/>
    <property type="match status" value="1"/>
</dbReference>
<dbReference type="GO" id="GO:0051536">
    <property type="term" value="F:iron-sulfur cluster binding"/>
    <property type="evidence" value="ECO:0007669"/>
    <property type="project" value="UniProtKB-KW"/>
</dbReference>
<reference evidence="5" key="1">
    <citation type="submission" date="2020-10" db="EMBL/GenBank/DDBJ databases">
        <authorList>
            <person name="Gilroy R."/>
        </authorList>
    </citation>
    <scope>NUCLEOTIDE SEQUENCE</scope>
    <source>
        <strain evidence="5">CHK191-8634</strain>
    </source>
</reference>
<protein>
    <submittedName>
        <fullName evidence="5">Aldo/keto reductase</fullName>
    </submittedName>
</protein>
<evidence type="ECO:0000256" key="2">
    <source>
        <dbReference type="ARBA" id="ARBA00023004"/>
    </source>
</evidence>
<sequence>MNMKMKRLGRTGLMVTENSFGALPIQRLPRDEAVSLVRNAYEAGINYFDTARAYSDSEEKLGLALSDVRKNVVISTKSMGKTRDAVLRDLDVSLQNLKTDYVDILQLHNIPALPDPEDPEGLYTALVQARQAGKCRFIGITAHRLDVALAAARSGLYDTVQFPISYLSSDEDLQLIDVCREHDVGLIAMKALAGGLVSSGTAAFAFFAGLPNAVPIWGIQRESELREFLDAADKQIALTPELQSIIDRDKQELTGNFCRGCGYCKPCPVGIDMPTVGRMSLLLRRSPWQTYATPEWREKMSLAEKCIGCGACQSRCPYGIDGSQLARANWEDYKVFMHEKGIF</sequence>
<dbReference type="Gene3D" id="3.30.70.20">
    <property type="match status" value="1"/>
</dbReference>
<dbReference type="PROSITE" id="PS51379">
    <property type="entry name" value="4FE4S_FER_2"/>
    <property type="match status" value="1"/>
</dbReference>
<dbReference type="SUPFAM" id="SSF51430">
    <property type="entry name" value="NAD(P)-linked oxidoreductase"/>
    <property type="match status" value="1"/>
</dbReference>
<dbReference type="Pfam" id="PF00248">
    <property type="entry name" value="Aldo_ket_red"/>
    <property type="match status" value="1"/>
</dbReference>
<reference evidence="5" key="2">
    <citation type="journal article" date="2021" name="PeerJ">
        <title>Extensive microbial diversity within the chicken gut microbiome revealed by metagenomics and culture.</title>
        <authorList>
            <person name="Gilroy R."/>
            <person name="Ravi A."/>
            <person name="Getino M."/>
            <person name="Pursley I."/>
            <person name="Horton D.L."/>
            <person name="Alikhan N.F."/>
            <person name="Baker D."/>
            <person name="Gharbi K."/>
            <person name="Hall N."/>
            <person name="Watson M."/>
            <person name="Adriaenssens E.M."/>
            <person name="Foster-Nyarko E."/>
            <person name="Jarju S."/>
            <person name="Secka A."/>
            <person name="Antonio M."/>
            <person name="Oren A."/>
            <person name="Chaudhuri R.R."/>
            <person name="La Ragione R."/>
            <person name="Hildebrand F."/>
            <person name="Pallen M.J."/>
        </authorList>
    </citation>
    <scope>NUCLEOTIDE SEQUENCE</scope>
    <source>
        <strain evidence="5">CHK191-8634</strain>
    </source>
</reference>
<evidence type="ECO:0000256" key="3">
    <source>
        <dbReference type="ARBA" id="ARBA00023014"/>
    </source>
</evidence>
<comment type="caution">
    <text evidence="5">The sequence shown here is derived from an EMBL/GenBank/DDBJ whole genome shotgun (WGS) entry which is preliminary data.</text>
</comment>
<gene>
    <name evidence="5" type="ORF">IAB67_01005</name>
</gene>